<dbReference type="PROSITE" id="PS50297">
    <property type="entry name" value="ANK_REP_REGION"/>
    <property type="match status" value="1"/>
</dbReference>
<evidence type="ECO:0000313" key="13">
    <source>
        <dbReference type="WBParaSite" id="jg13707.2"/>
    </source>
</evidence>
<keyword evidence="4" id="KW-0109">Calcium transport</keyword>
<keyword evidence="5" id="KW-0107">Calcium channel</keyword>
<comment type="subcellular location">
    <subcellularLocation>
        <location evidence="1">Cell membrane</location>
        <topology evidence="1">Multi-pass membrane protein</topology>
    </subcellularLocation>
</comment>
<keyword evidence="10" id="KW-0040">ANK repeat</keyword>
<evidence type="ECO:0000256" key="5">
    <source>
        <dbReference type="ARBA" id="ARBA00022673"/>
    </source>
</evidence>
<keyword evidence="2" id="KW-0813">Transport</keyword>
<dbReference type="PROSITE" id="PS50088">
    <property type="entry name" value="ANK_REPEAT"/>
    <property type="match status" value="2"/>
</dbReference>
<sequence>MLARQLGGCAPSTSTEARKRKYSIYEMADMQGSGDLLNWMRYARKTGDFSLVDGFIESAVKDAMYSGGKGRLESVAELVKRRNEERNENLGAFRRRKGTGKSGPNILDHFNQENNQGDLNKALKLLEGSKGVKGDAKFREIVWKLEERGTMGENLVGCCLLQGTIDHNDLVVRLIKQYPKLVNDIFLSEDYYGLSPLHQSIVNSDLWLTNFLLQNGADVNQRCYGALFCPDDQKDSRTDSLEHEYVDLGLHSSYTGKLYYGEYALAFAACTDQKEFYRLLTANKANPNSQDTNGNAVLHMAVIHENMEMFQMVYENGGKLQILNKQNLTPLTLAAKLAKKNMFEQILQIISIKNWNYGHASSVAYPLAEIDTINEETGKLNKDSALSLIVYGEKTEHLELLDGFLEDLLTAKWKAFGRKRWYLSFTGFIVYYFVFVVAFMTRPITMTTSVITGVELNKYTETSNTYDLNSTCLETKTWFDQSQCHLLKYSDFGIKGYVRLFCEPLIIIMAVYQVVSELLDIRNIGKNRWWQVLKSFPSKILYKTSFVLVLFIVPIRCLCFLGIVMLLLENMIALVCVILTTVHFLYYCRAIKFVGPFILMIYTIIMQDMIKFFLIYLIFLTGFSQGFSIIFHSCERARADMLAQNMSTEKEETVNIFSSPAETIIRLFLMTIIPIAPVVHVDFYRQLSNCQSPMMSEIAKLFYLLFQTFVSLLQFNLLIAAMRRTYDVIYSTQMEWKRQWAQVILMLELSLSPESRLTALLHYSRPIGTDKSQRAFVVNKKIESNTETYRLFKTKIKRRIAKD</sequence>
<dbReference type="GO" id="GO:0005886">
    <property type="term" value="C:plasma membrane"/>
    <property type="evidence" value="ECO:0007669"/>
    <property type="project" value="UniProtKB-SubCell"/>
</dbReference>
<dbReference type="SUPFAM" id="SSF48403">
    <property type="entry name" value="Ankyrin repeat"/>
    <property type="match status" value="1"/>
</dbReference>
<keyword evidence="3" id="KW-1003">Cell membrane</keyword>
<dbReference type="PANTHER" id="PTHR10582:SF30">
    <property type="entry name" value="ION TRANSPORT DOMAIN-CONTAINING PROTEIN"/>
    <property type="match status" value="1"/>
</dbReference>
<evidence type="ECO:0000256" key="1">
    <source>
        <dbReference type="ARBA" id="ARBA00004651"/>
    </source>
</evidence>
<keyword evidence="6" id="KW-0677">Repeat</keyword>
<feature type="transmembrane region" description="Helical" evidence="11">
    <location>
        <begin position="421"/>
        <end position="440"/>
    </location>
</feature>
<keyword evidence="7" id="KW-0106">Calcium</keyword>
<evidence type="ECO:0000256" key="11">
    <source>
        <dbReference type="SAM" id="Phobius"/>
    </source>
</evidence>
<keyword evidence="11" id="KW-1133">Transmembrane helix</keyword>
<dbReference type="InterPro" id="IPR024862">
    <property type="entry name" value="TRPV"/>
</dbReference>
<proteinExistence type="predicted"/>
<dbReference type="GO" id="GO:0098703">
    <property type="term" value="P:calcium ion import across plasma membrane"/>
    <property type="evidence" value="ECO:0007669"/>
    <property type="project" value="TreeGrafter"/>
</dbReference>
<feature type="repeat" description="ANK" evidence="10">
    <location>
        <begin position="293"/>
        <end position="325"/>
    </location>
</feature>
<evidence type="ECO:0000256" key="8">
    <source>
        <dbReference type="ARBA" id="ARBA00023065"/>
    </source>
</evidence>
<dbReference type="Pfam" id="PF12796">
    <property type="entry name" value="Ank_2"/>
    <property type="match status" value="1"/>
</dbReference>
<accession>A0A915CXR8</accession>
<dbReference type="PANTHER" id="PTHR10582">
    <property type="entry name" value="TRANSIENT RECEPTOR POTENTIAL ION CHANNEL PROTEIN"/>
    <property type="match status" value="1"/>
</dbReference>
<protein>
    <submittedName>
        <fullName evidence="13">Uncharacterized protein</fullName>
    </submittedName>
</protein>
<keyword evidence="8" id="KW-0406">Ion transport</keyword>
<evidence type="ECO:0000313" key="12">
    <source>
        <dbReference type="Proteomes" id="UP000887574"/>
    </source>
</evidence>
<evidence type="ECO:0000256" key="9">
    <source>
        <dbReference type="ARBA" id="ARBA00023303"/>
    </source>
</evidence>
<reference evidence="13" key="1">
    <citation type="submission" date="2022-11" db="UniProtKB">
        <authorList>
            <consortium name="WormBaseParasite"/>
        </authorList>
    </citation>
    <scope>IDENTIFICATION</scope>
</reference>
<name>A0A915CXR8_9BILA</name>
<evidence type="ECO:0000256" key="10">
    <source>
        <dbReference type="PROSITE-ProRule" id="PRU00023"/>
    </source>
</evidence>
<dbReference type="WBParaSite" id="jg13707.2">
    <property type="protein sequence ID" value="jg13707.2"/>
    <property type="gene ID" value="jg13707"/>
</dbReference>
<dbReference type="FunFam" id="1.25.40.20:FF:000181">
    <property type="entry name" value="Nanchung, isoform A"/>
    <property type="match status" value="1"/>
</dbReference>
<dbReference type="AlphaFoldDB" id="A0A915CXR8"/>
<evidence type="ECO:0000256" key="2">
    <source>
        <dbReference type="ARBA" id="ARBA00022448"/>
    </source>
</evidence>
<organism evidence="12 13">
    <name type="scientific">Ditylenchus dipsaci</name>
    <dbReference type="NCBI Taxonomy" id="166011"/>
    <lineage>
        <taxon>Eukaryota</taxon>
        <taxon>Metazoa</taxon>
        <taxon>Ecdysozoa</taxon>
        <taxon>Nematoda</taxon>
        <taxon>Chromadorea</taxon>
        <taxon>Rhabditida</taxon>
        <taxon>Tylenchina</taxon>
        <taxon>Tylenchomorpha</taxon>
        <taxon>Sphaerularioidea</taxon>
        <taxon>Anguinidae</taxon>
        <taxon>Anguininae</taxon>
        <taxon>Ditylenchus</taxon>
    </lineage>
</organism>
<dbReference type="Gene3D" id="1.25.40.20">
    <property type="entry name" value="Ankyrin repeat-containing domain"/>
    <property type="match status" value="1"/>
</dbReference>
<feature type="repeat" description="ANK" evidence="10">
    <location>
        <begin position="192"/>
        <end position="224"/>
    </location>
</feature>
<evidence type="ECO:0000256" key="3">
    <source>
        <dbReference type="ARBA" id="ARBA00022475"/>
    </source>
</evidence>
<keyword evidence="9" id="KW-0407">Ion channel</keyword>
<keyword evidence="11" id="KW-0812">Transmembrane</keyword>
<dbReference type="SMART" id="SM00248">
    <property type="entry name" value="ANK"/>
    <property type="match status" value="4"/>
</dbReference>
<keyword evidence="11" id="KW-0472">Membrane</keyword>
<evidence type="ECO:0000256" key="4">
    <source>
        <dbReference type="ARBA" id="ARBA00022568"/>
    </source>
</evidence>
<dbReference type="InterPro" id="IPR036770">
    <property type="entry name" value="Ankyrin_rpt-contain_sf"/>
</dbReference>
<dbReference type="InterPro" id="IPR002110">
    <property type="entry name" value="Ankyrin_rpt"/>
</dbReference>
<dbReference type="Proteomes" id="UP000887574">
    <property type="component" value="Unplaced"/>
</dbReference>
<keyword evidence="12" id="KW-1185">Reference proteome</keyword>
<feature type="transmembrane region" description="Helical" evidence="11">
    <location>
        <begin position="701"/>
        <end position="722"/>
    </location>
</feature>
<feature type="transmembrane region" description="Helical" evidence="11">
    <location>
        <begin position="540"/>
        <end position="565"/>
    </location>
</feature>
<dbReference type="GO" id="GO:0005262">
    <property type="term" value="F:calcium channel activity"/>
    <property type="evidence" value="ECO:0007669"/>
    <property type="project" value="UniProtKB-KW"/>
</dbReference>
<feature type="transmembrane region" description="Helical" evidence="11">
    <location>
        <begin position="609"/>
        <end position="631"/>
    </location>
</feature>
<evidence type="ECO:0000256" key="7">
    <source>
        <dbReference type="ARBA" id="ARBA00022837"/>
    </source>
</evidence>
<evidence type="ECO:0000256" key="6">
    <source>
        <dbReference type="ARBA" id="ARBA00022737"/>
    </source>
</evidence>